<evidence type="ECO:0000256" key="8">
    <source>
        <dbReference type="ARBA" id="ARBA00022801"/>
    </source>
</evidence>
<protein>
    <recommendedName>
        <fullName evidence="14">Zinc metalloprotease</fullName>
    </recommendedName>
</protein>
<evidence type="ECO:0000259" key="18">
    <source>
        <dbReference type="PROSITE" id="PS51371"/>
    </source>
</evidence>
<feature type="transmembrane region" description="Helical" evidence="14">
    <location>
        <begin position="155"/>
        <end position="177"/>
    </location>
</feature>
<evidence type="ECO:0000313" key="19">
    <source>
        <dbReference type="EMBL" id="QDT18110.1"/>
    </source>
</evidence>
<dbReference type="GO" id="GO:0046872">
    <property type="term" value="F:metal ion binding"/>
    <property type="evidence" value="ECO:0007669"/>
    <property type="project" value="UniProtKB-UniRule"/>
</dbReference>
<keyword evidence="6 14" id="KW-0479">Metal-binding</keyword>
<keyword evidence="9 14" id="KW-0862">Zinc</keyword>
<evidence type="ECO:0000313" key="20">
    <source>
        <dbReference type="Proteomes" id="UP000318741"/>
    </source>
</evidence>
<feature type="binding site" evidence="16">
    <location>
        <position position="59"/>
    </location>
    <ligand>
        <name>Zn(2+)</name>
        <dbReference type="ChEBI" id="CHEBI:29105"/>
        <note>catalytic</note>
    </ligand>
</feature>
<dbReference type="GO" id="GO:0006508">
    <property type="term" value="P:proteolysis"/>
    <property type="evidence" value="ECO:0007669"/>
    <property type="project" value="UniProtKB-KW"/>
</dbReference>
<evidence type="ECO:0000256" key="17">
    <source>
        <dbReference type="PROSITE-ProRule" id="PRU00703"/>
    </source>
</evidence>
<dbReference type="InterPro" id="IPR000644">
    <property type="entry name" value="CBS_dom"/>
</dbReference>
<evidence type="ECO:0000256" key="11">
    <source>
        <dbReference type="ARBA" id="ARBA00023049"/>
    </source>
</evidence>
<sequence length="415" mass="42911">MPVGVDVSWLPFAALVTWGLATEHFPLVLPALTPAFCWAAGAVAAIGQAGMVLAHEFGHIYCARAFGTPTRRVTLFLFGGLAELEREPPSPKAEVLVALAGPAVSVALAILCWALWYALTTLGWAGVEITEEGFAPGLLTMGLAGGESLGDALRAAAVGVLGFWLLVNAAMALFNLLPGFPLDGGRVLRGLLWGATGNLKKANRAASAAGVAVGGMIVGLGIWSAANGGGWGAAWPALMGVAVIAAARWSDSRGRLRRAVSGVPVRRLMRPVALVHAVPAEATLQQYFEGSMLGLGRANVPVVRADGALVGRLSVRSLAATPPDQWPLLTAGEVCEPTPAAARVRPGVDAIAALSWMHHTGRTRLDVVDGGGRLIGVLTAADASRALHRVMDLEPPPEPLAVFTPTPAIPPRANT</sequence>
<evidence type="ECO:0000256" key="6">
    <source>
        <dbReference type="ARBA" id="ARBA00022723"/>
    </source>
</evidence>
<comment type="similarity">
    <text evidence="2 14">Belongs to the peptidase M50B family.</text>
</comment>
<evidence type="ECO:0000256" key="2">
    <source>
        <dbReference type="ARBA" id="ARBA00007931"/>
    </source>
</evidence>
<dbReference type="Gene3D" id="3.10.580.10">
    <property type="entry name" value="CBS-domain"/>
    <property type="match status" value="1"/>
</dbReference>
<dbReference type="CDD" id="cd02205">
    <property type="entry name" value="CBS_pair_SF"/>
    <property type="match status" value="1"/>
</dbReference>
<dbReference type="PROSITE" id="PS51371">
    <property type="entry name" value="CBS"/>
    <property type="match status" value="1"/>
</dbReference>
<evidence type="ECO:0000256" key="9">
    <source>
        <dbReference type="ARBA" id="ARBA00022833"/>
    </source>
</evidence>
<comment type="subcellular location">
    <subcellularLocation>
        <location evidence="1">Cell membrane</location>
        <topology evidence="1">Multi-pass membrane protein</topology>
    </subcellularLocation>
</comment>
<dbReference type="Proteomes" id="UP000318741">
    <property type="component" value="Chromosome"/>
</dbReference>
<dbReference type="GO" id="GO:0008237">
    <property type="term" value="F:metallopeptidase activity"/>
    <property type="evidence" value="ECO:0007669"/>
    <property type="project" value="UniProtKB-UniRule"/>
</dbReference>
<keyword evidence="8 14" id="KW-0378">Hydrolase</keyword>
<evidence type="ECO:0000256" key="16">
    <source>
        <dbReference type="PIRSR" id="PIRSR006404-2"/>
    </source>
</evidence>
<evidence type="ECO:0000256" key="13">
    <source>
        <dbReference type="ARBA" id="ARBA00023136"/>
    </source>
</evidence>
<feature type="transmembrane region" description="Helical" evidence="14">
    <location>
        <begin position="232"/>
        <end position="249"/>
    </location>
</feature>
<dbReference type="KEGG" id="acaf:CA12_42490"/>
<keyword evidence="12 17" id="KW-0129">CBS domain</keyword>
<keyword evidence="20" id="KW-1185">Reference proteome</keyword>
<evidence type="ECO:0000256" key="3">
    <source>
        <dbReference type="ARBA" id="ARBA00022475"/>
    </source>
</evidence>
<evidence type="ECO:0000256" key="15">
    <source>
        <dbReference type="PIRSR" id="PIRSR006404-1"/>
    </source>
</evidence>
<dbReference type="InterPro" id="IPR046342">
    <property type="entry name" value="CBS_dom_sf"/>
</dbReference>
<proteinExistence type="inferred from homology"/>
<feature type="active site" evidence="15">
    <location>
        <position position="56"/>
    </location>
</feature>
<organism evidence="19 20">
    <name type="scientific">Alienimonas californiensis</name>
    <dbReference type="NCBI Taxonomy" id="2527989"/>
    <lineage>
        <taxon>Bacteria</taxon>
        <taxon>Pseudomonadati</taxon>
        <taxon>Planctomycetota</taxon>
        <taxon>Planctomycetia</taxon>
        <taxon>Planctomycetales</taxon>
        <taxon>Planctomycetaceae</taxon>
        <taxon>Alienimonas</taxon>
    </lineage>
</organism>
<comment type="cofactor">
    <cofactor evidence="14 16">
        <name>Zn(2+)</name>
        <dbReference type="ChEBI" id="CHEBI:29105"/>
    </cofactor>
    <text evidence="14 16">Binds 1 zinc ion per subunit.</text>
</comment>
<keyword evidence="3" id="KW-1003">Cell membrane</keyword>
<dbReference type="PANTHER" id="PTHR39188">
    <property type="entry name" value="MEMBRANE-ASSOCIATED ZINC METALLOPROTEASE M50B"/>
    <property type="match status" value="1"/>
</dbReference>
<keyword evidence="7" id="KW-0677">Repeat</keyword>
<dbReference type="GO" id="GO:0005886">
    <property type="term" value="C:plasma membrane"/>
    <property type="evidence" value="ECO:0007669"/>
    <property type="project" value="UniProtKB-SubCell"/>
</dbReference>
<feature type="domain" description="CBS" evidence="18">
    <location>
        <begin position="337"/>
        <end position="393"/>
    </location>
</feature>
<keyword evidence="5 14" id="KW-0812">Transmembrane</keyword>
<accession>A0A517PFG1</accession>
<dbReference type="EMBL" id="CP036265">
    <property type="protein sequence ID" value="QDT18110.1"/>
    <property type="molecule type" value="Genomic_DNA"/>
</dbReference>
<feature type="binding site" evidence="16">
    <location>
        <position position="55"/>
    </location>
    <ligand>
        <name>Zn(2+)</name>
        <dbReference type="ChEBI" id="CHEBI:29105"/>
        <note>catalytic</note>
    </ligand>
</feature>
<keyword evidence="11 14" id="KW-0482">Metalloprotease</keyword>
<evidence type="ECO:0000256" key="5">
    <source>
        <dbReference type="ARBA" id="ARBA00022692"/>
    </source>
</evidence>
<evidence type="ECO:0000256" key="10">
    <source>
        <dbReference type="ARBA" id="ARBA00022989"/>
    </source>
</evidence>
<dbReference type="SUPFAM" id="SSF54631">
    <property type="entry name" value="CBS-domain pair"/>
    <property type="match status" value="1"/>
</dbReference>
<keyword evidence="13 14" id="KW-0472">Membrane</keyword>
<comment type="caution">
    <text evidence="14">Lacks conserved residue(s) required for the propagation of feature annotation.</text>
</comment>
<name>A0A517PFG1_9PLAN</name>
<reference evidence="19 20" key="1">
    <citation type="submission" date="2019-02" db="EMBL/GenBank/DDBJ databases">
        <title>Deep-cultivation of Planctomycetes and their phenomic and genomic characterization uncovers novel biology.</title>
        <authorList>
            <person name="Wiegand S."/>
            <person name="Jogler M."/>
            <person name="Boedeker C."/>
            <person name="Pinto D."/>
            <person name="Vollmers J."/>
            <person name="Rivas-Marin E."/>
            <person name="Kohn T."/>
            <person name="Peeters S.H."/>
            <person name="Heuer A."/>
            <person name="Rast P."/>
            <person name="Oberbeckmann S."/>
            <person name="Bunk B."/>
            <person name="Jeske O."/>
            <person name="Meyerdierks A."/>
            <person name="Storesund J.E."/>
            <person name="Kallscheuer N."/>
            <person name="Luecker S."/>
            <person name="Lage O.M."/>
            <person name="Pohl T."/>
            <person name="Merkel B.J."/>
            <person name="Hornburger P."/>
            <person name="Mueller R.-W."/>
            <person name="Bruemmer F."/>
            <person name="Labrenz M."/>
            <person name="Spormann A.M."/>
            <person name="Op den Camp H."/>
            <person name="Overmann J."/>
            <person name="Amann R."/>
            <person name="Jetten M.S.M."/>
            <person name="Mascher T."/>
            <person name="Medema M.H."/>
            <person name="Devos D.P."/>
            <person name="Kaster A.-K."/>
            <person name="Ovreas L."/>
            <person name="Rohde M."/>
            <person name="Galperin M.Y."/>
            <person name="Jogler C."/>
        </authorList>
    </citation>
    <scope>NUCLEOTIDE SEQUENCE [LARGE SCALE GENOMIC DNA]</scope>
    <source>
        <strain evidence="19 20">CA12</strain>
    </source>
</reference>
<evidence type="ECO:0000256" key="14">
    <source>
        <dbReference type="PIRNR" id="PIRNR006404"/>
    </source>
</evidence>
<dbReference type="AlphaFoldDB" id="A0A517PFG1"/>
<evidence type="ECO:0000256" key="7">
    <source>
        <dbReference type="ARBA" id="ARBA00022737"/>
    </source>
</evidence>
<keyword evidence="10 14" id="KW-1133">Transmembrane helix</keyword>
<dbReference type="InterPro" id="IPR016483">
    <property type="entry name" value="UCP006404_Pept_M50_CBS"/>
</dbReference>
<dbReference type="Pfam" id="PF02163">
    <property type="entry name" value="Peptidase_M50"/>
    <property type="match status" value="1"/>
</dbReference>
<dbReference type="PANTHER" id="PTHR39188:SF3">
    <property type="entry name" value="STAGE IV SPORULATION PROTEIN FB"/>
    <property type="match status" value="1"/>
</dbReference>
<feature type="binding site" evidence="16">
    <location>
        <position position="183"/>
    </location>
    <ligand>
        <name>Zn(2+)</name>
        <dbReference type="ChEBI" id="CHEBI:29105"/>
        <note>catalytic</note>
    </ligand>
</feature>
<gene>
    <name evidence="19" type="primary">rip3</name>
    <name evidence="19" type="ORF">CA12_42490</name>
</gene>
<dbReference type="PIRSF" id="PIRSF006404">
    <property type="entry name" value="UCP006404_Pept_M50_CBS"/>
    <property type="match status" value="1"/>
</dbReference>
<evidence type="ECO:0000256" key="4">
    <source>
        <dbReference type="ARBA" id="ARBA00022670"/>
    </source>
</evidence>
<evidence type="ECO:0000256" key="1">
    <source>
        <dbReference type="ARBA" id="ARBA00004651"/>
    </source>
</evidence>
<evidence type="ECO:0000256" key="12">
    <source>
        <dbReference type="ARBA" id="ARBA00023122"/>
    </source>
</evidence>
<feature type="transmembrane region" description="Helical" evidence="14">
    <location>
        <begin position="95"/>
        <end position="119"/>
    </location>
</feature>
<feature type="transmembrane region" description="Helical" evidence="14">
    <location>
        <begin position="205"/>
        <end position="226"/>
    </location>
</feature>
<keyword evidence="4 14" id="KW-0645">Protease</keyword>
<dbReference type="InterPro" id="IPR008915">
    <property type="entry name" value="Peptidase_M50"/>
</dbReference>